<dbReference type="WBParaSite" id="ECPE_0001038701-mRNA-1">
    <property type="protein sequence ID" value="ECPE_0001038701-mRNA-1"/>
    <property type="gene ID" value="ECPE_0001038701"/>
</dbReference>
<dbReference type="Proteomes" id="UP000272942">
    <property type="component" value="Unassembled WGS sequence"/>
</dbReference>
<dbReference type="AlphaFoldDB" id="A0A183ATS0"/>
<organism evidence="3">
    <name type="scientific">Echinostoma caproni</name>
    <dbReference type="NCBI Taxonomy" id="27848"/>
    <lineage>
        <taxon>Eukaryota</taxon>
        <taxon>Metazoa</taxon>
        <taxon>Spiralia</taxon>
        <taxon>Lophotrochozoa</taxon>
        <taxon>Platyhelminthes</taxon>
        <taxon>Trematoda</taxon>
        <taxon>Digenea</taxon>
        <taxon>Plagiorchiida</taxon>
        <taxon>Echinostomata</taxon>
        <taxon>Echinostomatoidea</taxon>
        <taxon>Echinostomatidae</taxon>
        <taxon>Echinostoma</taxon>
    </lineage>
</organism>
<sequence>MNKQVCLGVTPVGISTPSGVVKAMMFTDNGSDTTLITKRFTVNHNIKTRLSSLTISTVNETKATSSDQANVTLVLLDNGERVEVMEAFEIADLPMRAVESIGGISNALATPARLGPDWTTSLIDVLNRFRLGIVAVAADIQETFFQMPEDQRDALRLLW</sequence>
<keyword evidence="2" id="KW-1185">Reference proteome</keyword>
<evidence type="ECO:0000313" key="3">
    <source>
        <dbReference type="WBParaSite" id="ECPE_0001038701-mRNA-1"/>
    </source>
</evidence>
<evidence type="ECO:0000313" key="2">
    <source>
        <dbReference type="Proteomes" id="UP000272942"/>
    </source>
</evidence>
<gene>
    <name evidence="1" type="ORF">ECPE_LOCUS10355</name>
</gene>
<protein>
    <submittedName>
        <fullName evidence="3">Peptidase A2 domain-containing protein</fullName>
    </submittedName>
</protein>
<name>A0A183ATS0_9TREM</name>
<proteinExistence type="predicted"/>
<evidence type="ECO:0000313" key="1">
    <source>
        <dbReference type="EMBL" id="VDP86931.1"/>
    </source>
</evidence>
<dbReference type="PANTHER" id="PTHR47331">
    <property type="entry name" value="PHD-TYPE DOMAIN-CONTAINING PROTEIN"/>
    <property type="match status" value="1"/>
</dbReference>
<reference evidence="1 2" key="2">
    <citation type="submission" date="2018-11" db="EMBL/GenBank/DDBJ databases">
        <authorList>
            <consortium name="Pathogen Informatics"/>
        </authorList>
    </citation>
    <scope>NUCLEOTIDE SEQUENCE [LARGE SCALE GENOMIC DNA]</scope>
    <source>
        <strain evidence="1 2">Egypt</strain>
    </source>
</reference>
<accession>A0A183ATS0</accession>
<dbReference type="EMBL" id="UZAN01048950">
    <property type="protein sequence ID" value="VDP86931.1"/>
    <property type="molecule type" value="Genomic_DNA"/>
</dbReference>
<reference evidence="3" key="1">
    <citation type="submission" date="2016-06" db="UniProtKB">
        <authorList>
            <consortium name="WormBaseParasite"/>
        </authorList>
    </citation>
    <scope>IDENTIFICATION</scope>
</reference>